<reference evidence="1 2" key="1">
    <citation type="submission" date="2024-09" db="EMBL/GenBank/DDBJ databases">
        <authorList>
            <person name="Lee S.D."/>
        </authorList>
    </citation>
    <scope>NUCLEOTIDE SEQUENCE [LARGE SCALE GENOMIC DNA]</scope>
    <source>
        <strain evidence="1 2">N1-1</strain>
    </source>
</reference>
<protein>
    <submittedName>
        <fullName evidence="1">Endolytic transglycosylase MltG</fullName>
    </submittedName>
</protein>
<proteinExistence type="inferred from homology"/>
<dbReference type="PANTHER" id="PTHR30518">
    <property type="entry name" value="ENDOLYTIC MUREIN TRANSGLYCOSYLASE"/>
    <property type="match status" value="1"/>
</dbReference>
<dbReference type="Gene3D" id="3.30.1490.480">
    <property type="entry name" value="Endolytic murein transglycosylase"/>
    <property type="match status" value="1"/>
</dbReference>
<dbReference type="PANTHER" id="PTHR30518:SF2">
    <property type="entry name" value="ENDOLYTIC MUREIN TRANSGLYCOSYLASE"/>
    <property type="match status" value="1"/>
</dbReference>
<comment type="caution">
    <text evidence="1">The sequence shown here is derived from an EMBL/GenBank/DDBJ whole genome shotgun (WGS) entry which is preliminary data.</text>
</comment>
<keyword evidence="2" id="KW-1185">Reference proteome</keyword>
<evidence type="ECO:0000313" key="2">
    <source>
        <dbReference type="Proteomes" id="UP001592582"/>
    </source>
</evidence>
<name>A0ABV6V257_9ACTN</name>
<gene>
    <name evidence="1" type="primary">mltG</name>
    <name evidence="1" type="ORF">ACEZDG_00310</name>
</gene>
<accession>A0ABV6V257</accession>
<evidence type="ECO:0000313" key="1">
    <source>
        <dbReference type="EMBL" id="MFC1407722.1"/>
    </source>
</evidence>
<dbReference type="NCBIfam" id="TIGR00247">
    <property type="entry name" value="endolytic transglycosylase MltG"/>
    <property type="match status" value="1"/>
</dbReference>
<organism evidence="1 2">
    <name type="scientific">Streptacidiphilus alkalitolerans</name>
    <dbReference type="NCBI Taxonomy" id="3342712"/>
    <lineage>
        <taxon>Bacteria</taxon>
        <taxon>Bacillati</taxon>
        <taxon>Actinomycetota</taxon>
        <taxon>Actinomycetes</taxon>
        <taxon>Kitasatosporales</taxon>
        <taxon>Streptomycetaceae</taxon>
        <taxon>Streptacidiphilus</taxon>
    </lineage>
</organism>
<dbReference type="HAMAP" id="MF_02065">
    <property type="entry name" value="MltG"/>
    <property type="match status" value="1"/>
</dbReference>
<dbReference type="Pfam" id="PF02618">
    <property type="entry name" value="YceG"/>
    <property type="match status" value="1"/>
</dbReference>
<dbReference type="EMBL" id="JBHEZX010000001">
    <property type="protein sequence ID" value="MFC1407722.1"/>
    <property type="molecule type" value="Genomic_DNA"/>
</dbReference>
<dbReference type="InterPro" id="IPR003770">
    <property type="entry name" value="MLTG-like"/>
</dbReference>
<dbReference type="Proteomes" id="UP001592582">
    <property type="component" value="Unassembled WGS sequence"/>
</dbReference>
<sequence>MTDQGRGYGTEPWSQGQPQQGGPGPHTGSVGYPQQPPPGWRGPQASQDPYGTGQYPVQQPGYPQQPGYQQPGYPQQGYPQPQQPGYPQPQQPGYPQQGYPQQPQPQPQQPRQPQPQQPAPGPVLGPDGIDWEAEAAALEAEQQSYPEPAEEAPVYQEQRQPAPHEDGDAEEEYQPFLAAEDDSRSGERRRKQQGRSERKRSSGACLGISLLILAMLGGIGYFGYGEYQKHFGPPADYTGAGTGSVSVIVKDGDVGTNIGQTLKADGVVASVQAFVNAYNDNSKAQGIQPGAYTMPLKMSAANAVDYLVKANGGDALIIPEGMQAAKIYPLIDTKLGLAKGATAAAAKADVAKLGLPAFAHGNIEGFLWPARYSVSKGMKPDDMLKQMVATATAKFDALGMNSGASAVKLSSGYQVLIEASILQAEGNNQKDFGKIARVLYNRLNTQDTQGKLQLDTTLQYALKSTHFTNAQKDGDSAGGYNTYINKGLPPGPISNPGDAAVQAVLNPTPGNWAYFIAMTPSNTQFTETFDQFKGYVKQYCTAHHQGFDPVAGACT</sequence>